<dbReference type="RefSeq" id="WP_137606901.1">
    <property type="nucleotide sequence ID" value="NZ_BJDH01000003.1"/>
</dbReference>
<dbReference type="Pfam" id="PF20938">
    <property type="entry name" value="DUF2264_C"/>
    <property type="match status" value="1"/>
</dbReference>
<dbReference type="PANTHER" id="PTHR35339">
    <property type="entry name" value="LINALOOL DEHYDRATASE_ISOMERASE DOMAIN-CONTAINING PROTEIN"/>
    <property type="match status" value="1"/>
</dbReference>
<gene>
    <name evidence="3" type="ORF">ACFQH1_08135</name>
</gene>
<dbReference type="InterPro" id="IPR016624">
    <property type="entry name" value="UCP014753"/>
</dbReference>
<dbReference type="PANTHER" id="PTHR35339:SF4">
    <property type="entry name" value="LINALOOL DEHYDRATASE_ISOMERASE DOMAIN-CONTAINING PROTEIN"/>
    <property type="match status" value="1"/>
</dbReference>
<dbReference type="InterPro" id="IPR049237">
    <property type="entry name" value="DUF2264_C"/>
</dbReference>
<evidence type="ECO:0000313" key="4">
    <source>
        <dbReference type="Proteomes" id="UP001596227"/>
    </source>
</evidence>
<dbReference type="PIRSF" id="PIRSF014753">
    <property type="entry name" value="UCP014753"/>
    <property type="match status" value="1"/>
</dbReference>
<accession>A0ABW1UIT9</accession>
<dbReference type="Pfam" id="PF10022">
    <property type="entry name" value="DUF2264"/>
    <property type="match status" value="1"/>
</dbReference>
<evidence type="ECO:0000259" key="2">
    <source>
        <dbReference type="Pfam" id="PF20938"/>
    </source>
</evidence>
<proteinExistence type="predicted"/>
<comment type="caution">
    <text evidence="3">The sequence shown here is derived from an EMBL/GenBank/DDBJ whole genome shotgun (WGS) entry which is preliminary data.</text>
</comment>
<evidence type="ECO:0000313" key="3">
    <source>
        <dbReference type="EMBL" id="MFC6295169.1"/>
    </source>
</evidence>
<reference evidence="4" key="1">
    <citation type="journal article" date="2019" name="Int. J. Syst. Evol. Microbiol.">
        <title>The Global Catalogue of Microorganisms (GCM) 10K type strain sequencing project: providing services to taxonomists for standard genome sequencing and annotation.</title>
        <authorList>
            <consortium name="The Broad Institute Genomics Platform"/>
            <consortium name="The Broad Institute Genome Sequencing Center for Infectious Disease"/>
            <person name="Wu L."/>
            <person name="Ma J."/>
        </authorList>
    </citation>
    <scope>NUCLEOTIDE SEQUENCE [LARGE SCALE GENOMIC DNA]</scope>
    <source>
        <strain evidence="4">CCM 8934</strain>
    </source>
</reference>
<name>A0ABW1UIT9_9LACO</name>
<evidence type="ECO:0000259" key="1">
    <source>
        <dbReference type="Pfam" id="PF10022"/>
    </source>
</evidence>
<dbReference type="Proteomes" id="UP001596227">
    <property type="component" value="Unassembled WGS sequence"/>
</dbReference>
<sequence>MNHFNSQLKDNPLKTRADYVQALLALVKPVYDLMADEKKLGRVRISDSGSVYDEPRREIEGFLRTLWGIGPLCSTAERAEQYRQYFTPATQGIVAGCDPQSPFYWGDLTDYDQLFVEMGSLATMLILTKPFFYDRLTPTEQQNIYHWLDQINHRKIPQTNWLFFRVLVNTFFEKAQLADMTDQIDQDLTALDSYYLEDGWYFDGYRNQIDYYIPFAMQYYGVLYSVLAADKTEAHVAKFAQRGQLFSKTFKDWFVKNGTALPFGRSQTYRFAQSAFWAASAFAKLPITSTVQAEGKYLLGANMHQWFSLPIFTSDNLLSIGYGYPNLVFAEGYNAPGSPYWALKNFIVLALPDDDPFWQLPTTIPSFPVQTVNQASRMLLVHADQGQELQAFTAGQHSHEHAHGEDKYEKYVYSTTFGFSVKKGSVLPKQGAYDNTLAISETDTDYRTAFGYQKFAIHDDYVYSQWQPWSDVTIDNFIVPVYPWHIRIHLIQTARNLNLLEGSFSAPNGGVALTTTEPQQALYNSSVGATGIVGLTPNLTASLSEPEPNTNVFFPKTVLPLISGSVTPGKQLVITACLGDAHQQVDVVPPVTVKLDGQLAHITIGSQHLDVTLTELAN</sequence>
<dbReference type="InterPro" id="IPR049349">
    <property type="entry name" value="DUF2264_N"/>
</dbReference>
<feature type="domain" description="DUF2264" evidence="2">
    <location>
        <begin position="386"/>
        <end position="575"/>
    </location>
</feature>
<keyword evidence="4" id="KW-1185">Reference proteome</keyword>
<protein>
    <submittedName>
        <fullName evidence="3">DUF2264 domain-containing protein</fullName>
    </submittedName>
</protein>
<dbReference type="EMBL" id="JBHSSB010000016">
    <property type="protein sequence ID" value="MFC6295169.1"/>
    <property type="molecule type" value="Genomic_DNA"/>
</dbReference>
<feature type="domain" description="DUF2264" evidence="1">
    <location>
        <begin position="15"/>
        <end position="361"/>
    </location>
</feature>
<organism evidence="3 4">
    <name type="scientific">Lactiplantibacillus daoliensis</name>
    <dbReference type="NCBI Taxonomy" id="2559916"/>
    <lineage>
        <taxon>Bacteria</taxon>
        <taxon>Bacillati</taxon>
        <taxon>Bacillota</taxon>
        <taxon>Bacilli</taxon>
        <taxon>Lactobacillales</taxon>
        <taxon>Lactobacillaceae</taxon>
        <taxon>Lactiplantibacillus</taxon>
    </lineage>
</organism>